<dbReference type="Proteomes" id="UP000683575">
    <property type="component" value="Chromosome"/>
</dbReference>
<sequence>MSVLLLVRHGQASWGEADYDRLSAVGEEQARVLGAALAARGVRPDLVVRGSMLRHRQTADGAVSAAGWDATVGEDADWDEFDHMSTLTGSVAWSEVEGETYDERVLRFEATIDRWASGEHDDEYRESFPAFQQRVHGAFERTVERLEPKQTAVVFTSGGPVSWVAATLAEGGLPAWSRLSKVVVNSSVTKVLSGRRGTNLLTFNDHSHLEGGAPGLLTYR</sequence>
<keyword evidence="1" id="KW-0378">Hydrolase</keyword>
<dbReference type="PANTHER" id="PTHR20935">
    <property type="entry name" value="PHOSPHOGLYCERATE MUTASE-RELATED"/>
    <property type="match status" value="1"/>
</dbReference>
<dbReference type="Pfam" id="PF00300">
    <property type="entry name" value="His_Phos_1"/>
    <property type="match status" value="1"/>
</dbReference>
<accession>A0A975SZ04</accession>
<name>A0A975SZ04_9ACTN</name>
<keyword evidence="3" id="KW-1185">Reference proteome</keyword>
<dbReference type="InterPro" id="IPR013078">
    <property type="entry name" value="His_Pase_superF_clade-1"/>
</dbReference>
<dbReference type="GO" id="GO:0016787">
    <property type="term" value="F:hydrolase activity"/>
    <property type="evidence" value="ECO:0007669"/>
    <property type="project" value="UniProtKB-KW"/>
</dbReference>
<dbReference type="AlphaFoldDB" id="A0A975SZ04"/>
<gene>
    <name evidence="2" type="ORF">KRR39_21030</name>
</gene>
<reference evidence="2" key="1">
    <citation type="submission" date="2021-06" db="EMBL/GenBank/DDBJ databases">
        <title>Complete genome sequence of Nocardioides sp. G188.</title>
        <authorList>
            <person name="Im W.-T."/>
        </authorList>
    </citation>
    <scope>NUCLEOTIDE SEQUENCE</scope>
    <source>
        <strain evidence="2">G188</strain>
    </source>
</reference>
<dbReference type="SMART" id="SM00855">
    <property type="entry name" value="PGAM"/>
    <property type="match status" value="1"/>
</dbReference>
<evidence type="ECO:0000313" key="3">
    <source>
        <dbReference type="Proteomes" id="UP000683575"/>
    </source>
</evidence>
<dbReference type="EMBL" id="CP077062">
    <property type="protein sequence ID" value="QWZ07839.1"/>
    <property type="molecule type" value="Genomic_DNA"/>
</dbReference>
<protein>
    <submittedName>
        <fullName evidence="2">Histidine phosphatase family protein</fullName>
    </submittedName>
</protein>
<proteinExistence type="predicted"/>
<dbReference type="CDD" id="cd07067">
    <property type="entry name" value="HP_PGM_like"/>
    <property type="match status" value="1"/>
</dbReference>
<organism evidence="2 3">
    <name type="scientific">Nocardioides panacis</name>
    <dbReference type="NCBI Taxonomy" id="2849501"/>
    <lineage>
        <taxon>Bacteria</taxon>
        <taxon>Bacillati</taxon>
        <taxon>Actinomycetota</taxon>
        <taxon>Actinomycetes</taxon>
        <taxon>Propionibacteriales</taxon>
        <taxon>Nocardioidaceae</taxon>
        <taxon>Nocardioides</taxon>
    </lineage>
</organism>
<evidence type="ECO:0000256" key="1">
    <source>
        <dbReference type="ARBA" id="ARBA00022801"/>
    </source>
</evidence>
<dbReference type="PANTHER" id="PTHR20935:SF0">
    <property type="entry name" value="SERINE_THREONINE-PROTEIN PHOSPHATASE PGAM5, MITOCHONDRIAL"/>
    <property type="match status" value="1"/>
</dbReference>
<dbReference type="InterPro" id="IPR051021">
    <property type="entry name" value="Mito_Ser/Thr_phosphatase"/>
</dbReference>
<evidence type="ECO:0000313" key="2">
    <source>
        <dbReference type="EMBL" id="QWZ07839.1"/>
    </source>
</evidence>
<dbReference type="RefSeq" id="WP_216939349.1">
    <property type="nucleotide sequence ID" value="NZ_CP077062.1"/>
</dbReference>
<dbReference type="KEGG" id="nps:KRR39_21030"/>